<sequence length="129" mass="14503">MRLRKPIPNWICMKLIKPSDTIIVFKRPENMVKKEMDALGLRMHIRPFVNKALSKHQRSRLKLLLRVFACTGTNTGTKSGCSKEPVWTKLIYLALGAGIPKGLFLQLVLLWATGIEISHLNGSKPLPAT</sequence>
<dbReference type="Proteomes" id="UP000316621">
    <property type="component" value="Chromosome 10"/>
</dbReference>
<evidence type="ECO:0000313" key="3">
    <source>
        <dbReference type="Proteomes" id="UP000316621"/>
    </source>
</evidence>
<keyword evidence="1" id="KW-0472">Membrane</keyword>
<feature type="transmembrane region" description="Helical" evidence="1">
    <location>
        <begin position="90"/>
        <end position="112"/>
    </location>
</feature>
<gene>
    <name evidence="2" type="ORF">C5167_044437</name>
</gene>
<protein>
    <submittedName>
        <fullName evidence="2">Uncharacterized protein</fullName>
    </submittedName>
</protein>
<evidence type="ECO:0000313" key="2">
    <source>
        <dbReference type="EMBL" id="RZC81868.1"/>
    </source>
</evidence>
<evidence type="ECO:0000256" key="1">
    <source>
        <dbReference type="SAM" id="Phobius"/>
    </source>
</evidence>
<reference evidence="2 3" key="1">
    <citation type="journal article" date="2018" name="Science">
        <title>The opium poppy genome and morphinan production.</title>
        <authorList>
            <person name="Guo L."/>
            <person name="Winzer T."/>
            <person name="Yang X."/>
            <person name="Li Y."/>
            <person name="Ning Z."/>
            <person name="He Z."/>
            <person name="Teodor R."/>
            <person name="Lu Y."/>
            <person name="Bowser T.A."/>
            <person name="Graham I.A."/>
            <person name="Ye K."/>
        </authorList>
    </citation>
    <scope>NUCLEOTIDE SEQUENCE [LARGE SCALE GENOMIC DNA]</scope>
    <source>
        <strain evidence="3">cv. HN1</strain>
        <tissue evidence="2">Leaves</tissue>
    </source>
</reference>
<keyword evidence="3" id="KW-1185">Reference proteome</keyword>
<dbReference type="AlphaFoldDB" id="A0A4Y7LBH9"/>
<organism evidence="2 3">
    <name type="scientific">Papaver somniferum</name>
    <name type="common">Opium poppy</name>
    <dbReference type="NCBI Taxonomy" id="3469"/>
    <lineage>
        <taxon>Eukaryota</taxon>
        <taxon>Viridiplantae</taxon>
        <taxon>Streptophyta</taxon>
        <taxon>Embryophyta</taxon>
        <taxon>Tracheophyta</taxon>
        <taxon>Spermatophyta</taxon>
        <taxon>Magnoliopsida</taxon>
        <taxon>Ranunculales</taxon>
        <taxon>Papaveraceae</taxon>
        <taxon>Papaveroideae</taxon>
        <taxon>Papaver</taxon>
    </lineage>
</organism>
<keyword evidence="1" id="KW-0812">Transmembrane</keyword>
<proteinExistence type="predicted"/>
<name>A0A4Y7LBH9_PAPSO</name>
<dbReference type="EMBL" id="CM010724">
    <property type="protein sequence ID" value="RZC81868.1"/>
    <property type="molecule type" value="Genomic_DNA"/>
</dbReference>
<keyword evidence="1" id="KW-1133">Transmembrane helix</keyword>
<dbReference type="Gramene" id="RZC81868">
    <property type="protein sequence ID" value="RZC81868"/>
    <property type="gene ID" value="C5167_044437"/>
</dbReference>
<accession>A0A4Y7LBH9</accession>